<accession>A0A819SLH2</accession>
<dbReference type="AlphaFoldDB" id="A0A819SLH2"/>
<dbReference type="EMBL" id="CAJOAZ010004731">
    <property type="protein sequence ID" value="CAF4072867.1"/>
    <property type="molecule type" value="Genomic_DNA"/>
</dbReference>
<gene>
    <name evidence="2" type="ORF">OXD698_LOCUS33820</name>
</gene>
<evidence type="ECO:0000313" key="2">
    <source>
        <dbReference type="EMBL" id="CAF4072867.1"/>
    </source>
</evidence>
<reference evidence="2" key="1">
    <citation type="submission" date="2021-02" db="EMBL/GenBank/DDBJ databases">
        <authorList>
            <person name="Nowell W R."/>
        </authorList>
    </citation>
    <scope>NUCLEOTIDE SEQUENCE</scope>
</reference>
<protein>
    <submittedName>
        <fullName evidence="2">Uncharacterized protein</fullName>
    </submittedName>
</protein>
<name>A0A819SLH2_9BILA</name>
<comment type="caution">
    <text evidence="2">The sequence shown here is derived from an EMBL/GenBank/DDBJ whole genome shotgun (WGS) entry which is preliminary data.</text>
</comment>
<feature type="non-terminal residue" evidence="2">
    <location>
        <position position="1"/>
    </location>
</feature>
<dbReference type="Proteomes" id="UP000663844">
    <property type="component" value="Unassembled WGS sequence"/>
</dbReference>
<proteinExistence type="predicted"/>
<evidence type="ECO:0000256" key="1">
    <source>
        <dbReference type="SAM" id="MobiDB-lite"/>
    </source>
</evidence>
<evidence type="ECO:0000313" key="3">
    <source>
        <dbReference type="Proteomes" id="UP000663844"/>
    </source>
</evidence>
<organism evidence="2 3">
    <name type="scientific">Adineta steineri</name>
    <dbReference type="NCBI Taxonomy" id="433720"/>
    <lineage>
        <taxon>Eukaryota</taxon>
        <taxon>Metazoa</taxon>
        <taxon>Spiralia</taxon>
        <taxon>Gnathifera</taxon>
        <taxon>Rotifera</taxon>
        <taxon>Eurotatoria</taxon>
        <taxon>Bdelloidea</taxon>
        <taxon>Adinetida</taxon>
        <taxon>Adinetidae</taxon>
        <taxon>Adineta</taxon>
    </lineage>
</organism>
<feature type="region of interest" description="Disordered" evidence="1">
    <location>
        <begin position="15"/>
        <end position="57"/>
    </location>
</feature>
<sequence length="70" mass="7915">PVNTNSSRRLITLSLQHQQQHIQSRRINRSTTLGASSISDQQNHGSPRHASRSAPCIRKWDVSSQKLENL</sequence>
<feature type="compositionally biased region" description="Polar residues" evidence="1">
    <location>
        <begin position="29"/>
        <end position="45"/>
    </location>
</feature>